<dbReference type="Gene3D" id="3.30.70.260">
    <property type="match status" value="1"/>
</dbReference>
<dbReference type="GO" id="GO:0015969">
    <property type="term" value="P:guanosine tetraphosphate metabolic process"/>
    <property type="evidence" value="ECO:0007669"/>
    <property type="project" value="InterPro"/>
</dbReference>
<dbReference type="GO" id="GO:0005886">
    <property type="term" value="C:plasma membrane"/>
    <property type="evidence" value="ECO:0007669"/>
    <property type="project" value="TreeGrafter"/>
</dbReference>
<dbReference type="SUPFAM" id="SSF81271">
    <property type="entry name" value="TGS-like"/>
    <property type="match status" value="1"/>
</dbReference>
<gene>
    <name evidence="3" type="ORF">SAMN04488508_1109</name>
</gene>
<name>A0A1M6K0D0_9FLAO</name>
<dbReference type="InterPro" id="IPR002912">
    <property type="entry name" value="ACT_dom"/>
</dbReference>
<dbReference type="PANTHER" id="PTHR21262:SF31">
    <property type="entry name" value="GTP PYROPHOSPHOKINASE"/>
    <property type="match status" value="1"/>
</dbReference>
<keyword evidence="3" id="KW-0418">Kinase</keyword>
<dbReference type="AlphaFoldDB" id="A0A1M6K0D0"/>
<dbReference type="SUPFAM" id="SSF55021">
    <property type="entry name" value="ACT-like"/>
    <property type="match status" value="1"/>
</dbReference>
<dbReference type="InterPro" id="IPR012676">
    <property type="entry name" value="TGS-like"/>
</dbReference>
<dbReference type="STRING" id="570521.SAMN04488508_1109"/>
<dbReference type="FunFam" id="3.10.20.30:FF:000002">
    <property type="entry name" value="GTP pyrophosphokinase (RelA/SpoT)"/>
    <property type="match status" value="1"/>
</dbReference>
<dbReference type="InterPro" id="IPR033655">
    <property type="entry name" value="TGS_RelA/SpoT"/>
</dbReference>
<dbReference type="Pfam" id="PF13328">
    <property type="entry name" value="HD_4"/>
    <property type="match status" value="1"/>
</dbReference>
<dbReference type="InterPro" id="IPR004811">
    <property type="entry name" value="RelA/Spo_fam"/>
</dbReference>
<dbReference type="InterPro" id="IPR045865">
    <property type="entry name" value="ACT-like_dom_sf"/>
</dbReference>
<evidence type="ECO:0000256" key="1">
    <source>
        <dbReference type="RuleBase" id="RU003847"/>
    </source>
</evidence>
<dbReference type="FunFam" id="1.10.3210.10:FF:000001">
    <property type="entry name" value="GTP pyrophosphokinase RelA"/>
    <property type="match status" value="1"/>
</dbReference>
<organism evidence="3 4">
    <name type="scientific">Aquimarina spongiae</name>
    <dbReference type="NCBI Taxonomy" id="570521"/>
    <lineage>
        <taxon>Bacteria</taxon>
        <taxon>Pseudomonadati</taxon>
        <taxon>Bacteroidota</taxon>
        <taxon>Flavobacteriia</taxon>
        <taxon>Flavobacteriales</taxon>
        <taxon>Flavobacteriaceae</taxon>
        <taxon>Aquimarina</taxon>
    </lineage>
</organism>
<dbReference type="EMBL" id="FQYP01000010">
    <property type="protein sequence ID" value="SHJ52383.1"/>
    <property type="molecule type" value="Genomic_DNA"/>
</dbReference>
<dbReference type="SMART" id="SM00954">
    <property type="entry name" value="RelA_SpoT"/>
    <property type="match status" value="1"/>
</dbReference>
<dbReference type="SMART" id="SM00471">
    <property type="entry name" value="HDc"/>
    <property type="match status" value="1"/>
</dbReference>
<dbReference type="SUPFAM" id="SSF109604">
    <property type="entry name" value="HD-domain/PDEase-like"/>
    <property type="match status" value="1"/>
</dbReference>
<sequence length="734" mass="84228">MTEAAIEEENKQIAKQYKELLRISYRDLSKEDKKLIRQAFDVAVDAHKDQRRKSGEAYIFHPIAVAKIVASEIGLDATSIAAALLHDVVEDTEYTLVDIEQMFGETVARIVDGLTKISSLKKDKDISLQAENFRKMLLTLNDDVRVIIIKIADRLHNMQTMDAMRPDKQVKIASETLYIYAPLAHRIGLYNIKTELEDLGLKYTEPEVYKDILEKITESKEEQDAYIKRFSDKIREGLDREGLTYDIKGRPKSIFSIRRKMVKQNISFDEVYDKFAIRIIYKSDFENEKFIAWKIYTVVTDYYRPNPIRLRDWISQPKSTGYEALHITVIGPDSKWVEVQIRSERMHEIAEKGYAAHYKYKNTEEKQDQGLDGWLNRLQEALENSEANAVDFVEEFKLNLYSKEIFVFTPEGDLKSLPKGATALDFGFSVHTEVGLRTRGSRVNGKLVPLSHELKSGDQVEIITSPKSKPSSSWLDYATTARARSKIKSALRDEKKQIAEEGKVILKRKLRSQKITMSEKVVNELVLYFKLKTSLDLFYRVGIGTIDNQKIKEFATTRSNVFMNFIKNRIRRGNVKDVDKEEITSKYDLLVFGKDSEKLEYKLSNCCNPIPGDDVFGFITVNEGIKVHKNNCPNALQLQSNYAYRIMPAKWIDSSQEEFKAVIKLNGIDNIGVVNEVTQIISNNMHLAIYNMNFDTNDGVFTGKITVGVRNKDTLKTVMKNLSKISGIDKVVRE</sequence>
<dbReference type="Gene3D" id="1.10.3210.10">
    <property type="entry name" value="Hypothetical protein af1432"/>
    <property type="match status" value="1"/>
</dbReference>
<reference evidence="4" key="1">
    <citation type="submission" date="2016-11" db="EMBL/GenBank/DDBJ databases">
        <authorList>
            <person name="Varghese N."/>
            <person name="Submissions S."/>
        </authorList>
    </citation>
    <scope>NUCLEOTIDE SEQUENCE [LARGE SCALE GENOMIC DNA]</scope>
    <source>
        <strain evidence="4">DSM 22623</strain>
    </source>
</reference>
<dbReference type="InterPro" id="IPR043519">
    <property type="entry name" value="NT_sf"/>
</dbReference>
<dbReference type="CDD" id="cd05399">
    <property type="entry name" value="NT_Rel-Spo_like"/>
    <property type="match status" value="1"/>
</dbReference>
<comment type="function">
    <text evidence="1">In eubacteria ppGpp (guanosine 3'-diphosphate 5'-diphosphate) is a mediator of the stringent response that coordinates a variety of cellular activities in response to changes in nutritional abundance.</text>
</comment>
<dbReference type="OrthoDB" id="9805041at2"/>
<dbReference type="Proteomes" id="UP000184432">
    <property type="component" value="Unassembled WGS sequence"/>
</dbReference>
<dbReference type="InterPro" id="IPR003607">
    <property type="entry name" value="HD/PDEase_dom"/>
</dbReference>
<keyword evidence="3" id="KW-0808">Transferase</keyword>
<dbReference type="CDD" id="cd01668">
    <property type="entry name" value="TGS_RSH"/>
    <property type="match status" value="1"/>
</dbReference>
<dbReference type="Pfam" id="PF04607">
    <property type="entry name" value="RelA_SpoT"/>
    <property type="match status" value="1"/>
</dbReference>
<dbReference type="Pfam" id="PF02824">
    <property type="entry name" value="TGS"/>
    <property type="match status" value="1"/>
</dbReference>
<accession>A0A1M6K0D0</accession>
<evidence type="ECO:0000313" key="3">
    <source>
        <dbReference type="EMBL" id="SHJ52383.1"/>
    </source>
</evidence>
<feature type="domain" description="TGS" evidence="2">
    <location>
        <begin position="403"/>
        <end position="464"/>
    </location>
</feature>
<dbReference type="InterPro" id="IPR012675">
    <property type="entry name" value="Beta-grasp_dom_sf"/>
</dbReference>
<dbReference type="GO" id="GO:0016301">
    <property type="term" value="F:kinase activity"/>
    <property type="evidence" value="ECO:0007669"/>
    <property type="project" value="UniProtKB-KW"/>
</dbReference>
<evidence type="ECO:0000259" key="2">
    <source>
        <dbReference type="PROSITE" id="PS51880"/>
    </source>
</evidence>
<comment type="similarity">
    <text evidence="1">Belongs to the relA/spoT family.</text>
</comment>
<protein>
    <submittedName>
        <fullName evidence="3">GTP pyrophosphokinase</fullName>
    </submittedName>
</protein>
<dbReference type="InterPro" id="IPR004095">
    <property type="entry name" value="TGS"/>
</dbReference>
<dbReference type="PANTHER" id="PTHR21262">
    <property type="entry name" value="GUANOSINE-3',5'-BIS DIPHOSPHATE 3'-PYROPHOSPHOHYDROLASE"/>
    <property type="match status" value="1"/>
</dbReference>
<dbReference type="InterPro" id="IPR045600">
    <property type="entry name" value="RelA/SpoT_AH_RIS"/>
</dbReference>
<proteinExistence type="inferred from homology"/>
<evidence type="ECO:0000313" key="4">
    <source>
        <dbReference type="Proteomes" id="UP000184432"/>
    </source>
</evidence>
<dbReference type="Pfam" id="PF19296">
    <property type="entry name" value="RelA_AH_RIS"/>
    <property type="match status" value="1"/>
</dbReference>
<dbReference type="Gene3D" id="3.30.460.10">
    <property type="entry name" value="Beta Polymerase, domain 2"/>
    <property type="match status" value="1"/>
</dbReference>
<dbReference type="Gene3D" id="3.10.20.30">
    <property type="match status" value="1"/>
</dbReference>
<dbReference type="Pfam" id="PF13291">
    <property type="entry name" value="ACT_4"/>
    <property type="match status" value="1"/>
</dbReference>
<keyword evidence="4" id="KW-1185">Reference proteome</keyword>
<dbReference type="RefSeq" id="WP_073320331.1">
    <property type="nucleotide sequence ID" value="NZ_FQYP01000010.1"/>
</dbReference>
<dbReference type="PROSITE" id="PS51880">
    <property type="entry name" value="TGS"/>
    <property type="match status" value="1"/>
</dbReference>
<dbReference type="NCBIfam" id="TIGR00691">
    <property type="entry name" value="spoT_relA"/>
    <property type="match status" value="1"/>
</dbReference>
<dbReference type="CDD" id="cd00077">
    <property type="entry name" value="HDc"/>
    <property type="match status" value="1"/>
</dbReference>
<dbReference type="SUPFAM" id="SSF81301">
    <property type="entry name" value="Nucleotidyltransferase"/>
    <property type="match status" value="1"/>
</dbReference>
<dbReference type="InterPro" id="IPR007685">
    <property type="entry name" value="RelA_SpoT"/>
</dbReference>